<dbReference type="PANTHER" id="PTHR34293:SF1">
    <property type="entry name" value="HTH-TYPE TRANSCRIPTIONAL REGULATOR TRMBL2"/>
    <property type="match status" value="1"/>
</dbReference>
<protein>
    <recommendedName>
        <fullName evidence="2">HTH luxR-type domain-containing protein</fullName>
    </recommendedName>
</protein>
<comment type="caution">
    <text evidence="3">The sequence shown here is derived from an EMBL/GenBank/DDBJ whole genome shotgun (WGS) entry which is preliminary data.</text>
</comment>
<feature type="domain" description="HTH luxR-type" evidence="2">
    <location>
        <begin position="364"/>
        <end position="429"/>
    </location>
</feature>
<reference evidence="4" key="1">
    <citation type="journal article" date="2019" name="Int. J. Syst. Evol. Microbiol.">
        <title>The Global Catalogue of Microorganisms (GCM) 10K type strain sequencing project: providing services to taxonomists for standard genome sequencing and annotation.</title>
        <authorList>
            <consortium name="The Broad Institute Genomics Platform"/>
            <consortium name="The Broad Institute Genome Sequencing Center for Infectious Disease"/>
            <person name="Wu L."/>
            <person name="Ma J."/>
        </authorList>
    </citation>
    <scope>NUCLEOTIDE SEQUENCE [LARGE SCALE GENOMIC DNA]</scope>
    <source>
        <strain evidence="4">JCM 3106</strain>
    </source>
</reference>
<feature type="compositionally biased region" description="Basic and acidic residues" evidence="1">
    <location>
        <begin position="1"/>
        <end position="26"/>
    </location>
</feature>
<dbReference type="InterPro" id="IPR016032">
    <property type="entry name" value="Sig_transdc_resp-reg_C-effctor"/>
</dbReference>
<dbReference type="Pfam" id="PF00196">
    <property type="entry name" value="GerE"/>
    <property type="match status" value="1"/>
</dbReference>
<dbReference type="InterPro" id="IPR000792">
    <property type="entry name" value="Tscrpt_reg_LuxR_C"/>
</dbReference>
<dbReference type="InterPro" id="IPR036388">
    <property type="entry name" value="WH-like_DNA-bd_sf"/>
</dbReference>
<dbReference type="Gene3D" id="1.10.10.10">
    <property type="entry name" value="Winged helix-like DNA-binding domain superfamily/Winged helix DNA-binding domain"/>
    <property type="match status" value="1"/>
</dbReference>
<feature type="compositionally biased region" description="Low complexity" evidence="1">
    <location>
        <begin position="81"/>
        <end position="93"/>
    </location>
</feature>
<dbReference type="EMBL" id="BAAAWD010000026">
    <property type="protein sequence ID" value="GAA3037221.1"/>
    <property type="molecule type" value="Genomic_DNA"/>
</dbReference>
<accession>A0ABP6LD56</accession>
<keyword evidence="4" id="KW-1185">Reference proteome</keyword>
<dbReference type="PANTHER" id="PTHR34293">
    <property type="entry name" value="HTH-TYPE TRANSCRIPTIONAL REGULATOR TRMBL2"/>
    <property type="match status" value="1"/>
</dbReference>
<proteinExistence type="predicted"/>
<feature type="compositionally biased region" description="Pro residues" evidence="1">
    <location>
        <begin position="39"/>
        <end position="57"/>
    </location>
</feature>
<gene>
    <name evidence="3" type="ORF">GCM10017559_76280</name>
</gene>
<organism evidence="3 4">
    <name type="scientific">Streptosporangium longisporum</name>
    <dbReference type="NCBI Taxonomy" id="46187"/>
    <lineage>
        <taxon>Bacteria</taxon>
        <taxon>Bacillati</taxon>
        <taxon>Actinomycetota</taxon>
        <taxon>Actinomycetes</taxon>
        <taxon>Streptosporangiales</taxon>
        <taxon>Streptosporangiaceae</taxon>
        <taxon>Streptosporangium</taxon>
    </lineage>
</organism>
<dbReference type="PROSITE" id="PS50043">
    <property type="entry name" value="HTH_LUXR_2"/>
    <property type="match status" value="1"/>
</dbReference>
<dbReference type="InterPro" id="IPR051797">
    <property type="entry name" value="TrmB-like"/>
</dbReference>
<evidence type="ECO:0000259" key="2">
    <source>
        <dbReference type="PROSITE" id="PS50043"/>
    </source>
</evidence>
<evidence type="ECO:0000313" key="4">
    <source>
        <dbReference type="Proteomes" id="UP001499930"/>
    </source>
</evidence>
<name>A0ABP6LD56_9ACTN</name>
<dbReference type="SMART" id="SM00421">
    <property type="entry name" value="HTH_LUXR"/>
    <property type="match status" value="1"/>
</dbReference>
<dbReference type="SUPFAM" id="SSF46894">
    <property type="entry name" value="C-terminal effector domain of the bipartite response regulators"/>
    <property type="match status" value="1"/>
</dbReference>
<evidence type="ECO:0000256" key="1">
    <source>
        <dbReference type="SAM" id="MobiDB-lite"/>
    </source>
</evidence>
<sequence>MSPLTREDRDHAGSVTEPVRHRPVIREHRRSGPRTVPGETPPGGPRERPGPVPSAPRPDPDRSAAWPDREGTAARPDRNGTTARPDPDTTTARTPDENRTARWTSAFSALGMTAEAEEVYRYFLRHPGEDVDAAGRALPLGPEAAEAAVATLRALSLLDVSDRHRVVATEPQIGIERLIEARLDELNAEIRRVLATRDSIASFFEDHRWGEAPATALIERVEGLERVRRKLDDLSFFTHEETLCLHPGGPLSDAAIETARTLDTRSLRRGVTVKSIYHPRALRHPAMAAYVRDVVDLGGLVHVTQEPMDRMVIFDRSVAVVPMDPRESSRGALLVREPGLVSRLATHFDGLWQASEPPRDLAGPRRELPALSDLERRVLSALATADKDEVAARQMDVSVRTYRRYVADLMARLGATNRFQAALRAKEQNWI</sequence>
<feature type="compositionally biased region" description="Basic and acidic residues" evidence="1">
    <location>
        <begin position="58"/>
        <end position="78"/>
    </location>
</feature>
<evidence type="ECO:0000313" key="3">
    <source>
        <dbReference type="EMBL" id="GAA3037221.1"/>
    </source>
</evidence>
<dbReference type="Proteomes" id="UP001499930">
    <property type="component" value="Unassembled WGS sequence"/>
</dbReference>
<feature type="region of interest" description="Disordered" evidence="1">
    <location>
        <begin position="1"/>
        <end position="101"/>
    </location>
</feature>